<keyword evidence="2" id="KW-1185">Reference proteome</keyword>
<proteinExistence type="predicted"/>
<evidence type="ECO:0000313" key="1">
    <source>
        <dbReference type="EMBL" id="AJD90292.1"/>
    </source>
</evidence>
<dbReference type="HOGENOM" id="CLU_2569257_0_0_9"/>
<organism evidence="1 2">
    <name type="scientific">Jeotgalibacillus malaysiensis</name>
    <dbReference type="NCBI Taxonomy" id="1508404"/>
    <lineage>
        <taxon>Bacteria</taxon>
        <taxon>Bacillati</taxon>
        <taxon>Bacillota</taxon>
        <taxon>Bacilli</taxon>
        <taxon>Bacillales</taxon>
        <taxon>Caryophanaceae</taxon>
        <taxon>Jeotgalibacillus</taxon>
    </lineage>
</organism>
<dbReference type="BioCyc" id="JESP1508404:G14D9-10207-MONOMER"/>
<evidence type="ECO:0000313" key="2">
    <source>
        <dbReference type="Proteomes" id="UP000031449"/>
    </source>
</evidence>
<dbReference type="Proteomes" id="UP000031449">
    <property type="component" value="Chromosome"/>
</dbReference>
<sequence>MESHKDIFKCTESGIVSNDKHAGFWEYAIYYNEERQLSYFHLKNLGNGQMIGPLMMSHGDPYAQIKSVISNQKYITSVFAI</sequence>
<dbReference type="AlphaFoldDB" id="A0A0B5ANQ3"/>
<reference evidence="1 2" key="1">
    <citation type="submission" date="2014-08" db="EMBL/GenBank/DDBJ databases">
        <title>Complete genome of a marine bacteria Jeotgalibacillus malaysiensis.</title>
        <authorList>
            <person name="Yaakop A.S."/>
            <person name="Chan K.-G."/>
            <person name="Goh K.M."/>
        </authorList>
    </citation>
    <scope>NUCLEOTIDE SEQUENCE [LARGE SCALE GENOMIC DNA]</scope>
    <source>
        <strain evidence="1 2">D5</strain>
    </source>
</reference>
<accession>A0A0B5ANQ3</accession>
<dbReference type="KEGG" id="jeo:JMA_09750"/>
<name>A0A0B5ANQ3_9BACL</name>
<protein>
    <submittedName>
        <fullName evidence="1">Uncharacterized protein</fullName>
    </submittedName>
</protein>
<gene>
    <name evidence="1" type="ORF">JMA_09750</name>
</gene>
<dbReference type="EMBL" id="CP009416">
    <property type="protein sequence ID" value="AJD90292.1"/>
    <property type="molecule type" value="Genomic_DNA"/>
</dbReference>
<dbReference type="STRING" id="1508404.JMA_09750"/>